<dbReference type="EMBL" id="CM056742">
    <property type="protein sequence ID" value="KAJ8675394.1"/>
    <property type="molecule type" value="Genomic_DNA"/>
</dbReference>
<dbReference type="Proteomes" id="UP001239111">
    <property type="component" value="Chromosome 2"/>
</dbReference>
<sequence>MGNNQVARKKAATGPNGAKADSQTVSRSSSGDLQSNTHVQFLPIDRLAKILTEISQKEEAVNGISRTVFQKYLFPHHASIGNRLFSHFHASSKGTNAHLSQSAFKQQAEKFLAILNDEKVLENYVRMFSDNKDASEVTPDGLRELLMVSYRLAICGNGGSSCAQILDTISAVVNSCFHGKDTLSVSFVSNWLWQNCPRIVHGMHRYVIHILTTAYRSGKSLMLSEQSGPHLIPSTPVLDQPDSADSFEAPLPLSHVWLLASTLPNCYIKVEEEPQQQQQSTEPQQQNQNQTQQRLRETGPQALITRMTGSVCPRHWTLLYHSNQHGCGANRFLHHVLGYKGPTLLFIRAASESEPRPVFCLGSSVEWRESHLYWGSDESVVVELMPAYRLVQKGPKLLYLNTGIRGYPQGLRAGADPRNPCVSIDQAFAEVNLAGVPYKIASLEVWGCGDIKSRERQLEIKKWQVKEAEKQRVVKLSTTEWLDHPDRYLLELAGRPNYNNSSS</sequence>
<reference evidence="1" key="1">
    <citation type="submission" date="2023-04" db="EMBL/GenBank/DDBJ databases">
        <title>A chromosome-level genome assembly of the parasitoid wasp Eretmocerus hayati.</title>
        <authorList>
            <person name="Zhong Y."/>
            <person name="Liu S."/>
            <person name="Liu Y."/>
        </authorList>
    </citation>
    <scope>NUCLEOTIDE SEQUENCE</scope>
    <source>
        <strain evidence="1">ZJU_SS_LIU_2023</strain>
    </source>
</reference>
<protein>
    <submittedName>
        <fullName evidence="1">Uncharacterized protein</fullName>
    </submittedName>
</protein>
<accession>A0ACC2NYM9</accession>
<evidence type="ECO:0000313" key="1">
    <source>
        <dbReference type="EMBL" id="KAJ8675394.1"/>
    </source>
</evidence>
<name>A0ACC2NYM9_9HYME</name>
<organism evidence="1 2">
    <name type="scientific">Eretmocerus hayati</name>
    <dbReference type="NCBI Taxonomy" id="131215"/>
    <lineage>
        <taxon>Eukaryota</taxon>
        <taxon>Metazoa</taxon>
        <taxon>Ecdysozoa</taxon>
        <taxon>Arthropoda</taxon>
        <taxon>Hexapoda</taxon>
        <taxon>Insecta</taxon>
        <taxon>Pterygota</taxon>
        <taxon>Neoptera</taxon>
        <taxon>Endopterygota</taxon>
        <taxon>Hymenoptera</taxon>
        <taxon>Apocrita</taxon>
        <taxon>Proctotrupomorpha</taxon>
        <taxon>Chalcidoidea</taxon>
        <taxon>Aphelinidae</taxon>
        <taxon>Aphelininae</taxon>
        <taxon>Eretmocerus</taxon>
    </lineage>
</organism>
<comment type="caution">
    <text evidence="1">The sequence shown here is derived from an EMBL/GenBank/DDBJ whole genome shotgun (WGS) entry which is preliminary data.</text>
</comment>
<evidence type="ECO:0000313" key="2">
    <source>
        <dbReference type="Proteomes" id="UP001239111"/>
    </source>
</evidence>
<proteinExistence type="predicted"/>
<keyword evidence="2" id="KW-1185">Reference proteome</keyword>
<gene>
    <name evidence="1" type="ORF">QAD02_011180</name>
</gene>